<dbReference type="EMBL" id="PPHD01087740">
    <property type="protein sequence ID" value="POI20172.1"/>
    <property type="molecule type" value="Genomic_DNA"/>
</dbReference>
<evidence type="ECO:0000313" key="1">
    <source>
        <dbReference type="EMBL" id="POI20172.1"/>
    </source>
</evidence>
<accession>A0A2P4S7T3</accession>
<reference evidence="1 2" key="1">
    <citation type="submission" date="2018-01" db="EMBL/GenBank/DDBJ databases">
        <title>Comparison of the Chinese Bamboo Partridge and Red Junglefowl genome sequences highlights the importance of demography in genome evolution.</title>
        <authorList>
            <person name="Tiley G.P."/>
            <person name="Kimball R.T."/>
            <person name="Braun E.L."/>
            <person name="Burleigh J.G."/>
        </authorList>
    </citation>
    <scope>NUCLEOTIDE SEQUENCE [LARGE SCALE GENOMIC DNA]</scope>
    <source>
        <strain evidence="1">RTK389</strain>
        <tissue evidence="1">Blood</tissue>
    </source>
</reference>
<proteinExistence type="predicted"/>
<evidence type="ECO:0000313" key="2">
    <source>
        <dbReference type="Proteomes" id="UP000237246"/>
    </source>
</evidence>
<protein>
    <submittedName>
        <fullName evidence="1">Uncharacterized protein</fullName>
    </submittedName>
</protein>
<dbReference type="Proteomes" id="UP000237246">
    <property type="component" value="Unassembled WGS sequence"/>
</dbReference>
<name>A0A2P4S7T3_BAMTH</name>
<keyword evidence="2" id="KW-1185">Reference proteome</keyword>
<gene>
    <name evidence="1" type="ORF">CIB84_016080</name>
</gene>
<organism evidence="1 2">
    <name type="scientific">Bambusicola thoracicus</name>
    <name type="common">Chinese bamboo-partridge</name>
    <name type="synonym">Perdix thoracica</name>
    <dbReference type="NCBI Taxonomy" id="9083"/>
    <lineage>
        <taxon>Eukaryota</taxon>
        <taxon>Metazoa</taxon>
        <taxon>Chordata</taxon>
        <taxon>Craniata</taxon>
        <taxon>Vertebrata</taxon>
        <taxon>Euteleostomi</taxon>
        <taxon>Archelosauria</taxon>
        <taxon>Archosauria</taxon>
        <taxon>Dinosauria</taxon>
        <taxon>Saurischia</taxon>
        <taxon>Theropoda</taxon>
        <taxon>Coelurosauria</taxon>
        <taxon>Aves</taxon>
        <taxon>Neognathae</taxon>
        <taxon>Galloanserae</taxon>
        <taxon>Galliformes</taxon>
        <taxon>Phasianidae</taxon>
        <taxon>Perdicinae</taxon>
        <taxon>Bambusicola</taxon>
    </lineage>
</organism>
<dbReference type="AlphaFoldDB" id="A0A2P4S7T3"/>
<sequence>MDTPSQLRMLSITAELEDATVVFCR</sequence>
<comment type="caution">
    <text evidence="1">The sequence shown here is derived from an EMBL/GenBank/DDBJ whole genome shotgun (WGS) entry which is preliminary data.</text>
</comment>